<keyword evidence="1" id="KW-0472">Membrane</keyword>
<evidence type="ECO:0000313" key="3">
    <source>
        <dbReference type="Proteomes" id="UP001299220"/>
    </source>
</evidence>
<feature type="transmembrane region" description="Helical" evidence="1">
    <location>
        <begin position="74"/>
        <end position="93"/>
    </location>
</feature>
<name>A0ABS9CLW9_9FIRM</name>
<dbReference type="RefSeq" id="WP_235323072.1">
    <property type="nucleotide sequence ID" value="NZ_JAFBIT010000001.1"/>
</dbReference>
<reference evidence="2 3" key="1">
    <citation type="submission" date="2020-12" db="EMBL/GenBank/DDBJ databases">
        <title>Whole genome sequences of gut porcine anaerobes.</title>
        <authorList>
            <person name="Kubasova T."/>
            <person name="Jahodarova E."/>
            <person name="Rychlik I."/>
        </authorList>
    </citation>
    <scope>NUCLEOTIDE SEQUENCE [LARGE SCALE GENOMIC DNA]</scope>
    <source>
        <strain evidence="2 3">An867</strain>
    </source>
</reference>
<keyword evidence="1" id="KW-0812">Transmembrane</keyword>
<sequence length="215" mass="23821">MKNLLKKELKLALHPTAPLFLALSAMLMIPNYPYLVAFFYTGLGVFFTCLLGRENDDIGYTLLLPVSKRDVVRARFTVVAALQLLQMLIAAPFAALRQLLVPEGNLAGLDANVALFGFAFVLYGGFNLIFFSTYYKDVRCVGASFILSSVWVFLWIGAVEACTHVVPYMRACIDTPDPAHLTEKLVILAVGAAVYALLTVAAYRRAMRLFEKQDL</sequence>
<comment type="caution">
    <text evidence="2">The sequence shown here is derived from an EMBL/GenBank/DDBJ whole genome shotgun (WGS) entry which is preliminary data.</text>
</comment>
<feature type="transmembrane region" description="Helical" evidence="1">
    <location>
        <begin position="113"/>
        <end position="131"/>
    </location>
</feature>
<organism evidence="2 3">
    <name type="scientific">Anaeromassilibacillus senegalensis</name>
    <dbReference type="NCBI Taxonomy" id="1673717"/>
    <lineage>
        <taxon>Bacteria</taxon>
        <taxon>Bacillati</taxon>
        <taxon>Bacillota</taxon>
        <taxon>Clostridia</taxon>
        <taxon>Eubacteriales</taxon>
        <taxon>Acutalibacteraceae</taxon>
        <taxon>Anaeromassilibacillus</taxon>
    </lineage>
</organism>
<evidence type="ECO:0000313" key="2">
    <source>
        <dbReference type="EMBL" id="MCF2652049.1"/>
    </source>
</evidence>
<dbReference type="InterPro" id="IPR025699">
    <property type="entry name" value="ABC2_memb-like"/>
</dbReference>
<protein>
    <submittedName>
        <fullName evidence="2">ABC-2 transporter permease</fullName>
    </submittedName>
</protein>
<proteinExistence type="predicted"/>
<feature type="transmembrane region" description="Helical" evidence="1">
    <location>
        <begin position="185"/>
        <end position="203"/>
    </location>
</feature>
<feature type="transmembrane region" description="Helical" evidence="1">
    <location>
        <begin position="12"/>
        <end position="29"/>
    </location>
</feature>
<feature type="transmembrane region" description="Helical" evidence="1">
    <location>
        <begin position="138"/>
        <end position="158"/>
    </location>
</feature>
<dbReference type="Pfam" id="PF13346">
    <property type="entry name" value="ABC2_membrane_5"/>
    <property type="match status" value="1"/>
</dbReference>
<gene>
    <name evidence="2" type="ORF">JQM67_05485</name>
</gene>
<accession>A0ABS9CLW9</accession>
<keyword evidence="3" id="KW-1185">Reference proteome</keyword>
<dbReference type="Proteomes" id="UP001299220">
    <property type="component" value="Unassembled WGS sequence"/>
</dbReference>
<feature type="transmembrane region" description="Helical" evidence="1">
    <location>
        <begin position="35"/>
        <end position="53"/>
    </location>
</feature>
<evidence type="ECO:0000256" key="1">
    <source>
        <dbReference type="SAM" id="Phobius"/>
    </source>
</evidence>
<keyword evidence="1" id="KW-1133">Transmembrane helix</keyword>
<dbReference type="EMBL" id="JAFBIT010000001">
    <property type="protein sequence ID" value="MCF2652049.1"/>
    <property type="molecule type" value="Genomic_DNA"/>
</dbReference>